<gene>
    <name evidence="2" type="ORF">CTER_3967</name>
</gene>
<name>S0FG77_RUMCE</name>
<accession>S0FG77</accession>
<dbReference type="RefSeq" id="WP_004628664.1">
    <property type="nucleotide sequence ID" value="NZ_AORV01000057.1"/>
</dbReference>
<reference evidence="2 3" key="1">
    <citation type="journal article" date="2013" name="Genome Announc.">
        <title>Draft Genome Sequence of the Cellulolytic, Mesophilic, Anaerobic Bacterium Clostridium termitidis Strain CT1112 (DSM 5398).</title>
        <authorList>
            <person name="Lal S."/>
            <person name="Ramachandran U."/>
            <person name="Zhang X."/>
            <person name="Munir R."/>
            <person name="Sparling R."/>
            <person name="Levin D.B."/>
        </authorList>
    </citation>
    <scope>NUCLEOTIDE SEQUENCE [LARGE SCALE GENOMIC DNA]</scope>
    <source>
        <strain evidence="2 3">CT1112</strain>
    </source>
</reference>
<evidence type="ECO:0000313" key="3">
    <source>
        <dbReference type="Proteomes" id="UP000014155"/>
    </source>
</evidence>
<feature type="domain" description="ATPase BadF/BadG/BcrA/BcrD type" evidence="1">
    <location>
        <begin position="6"/>
        <end position="307"/>
    </location>
</feature>
<organism evidence="2 3">
    <name type="scientific">Ruminiclostridium cellobioparum subsp. termitidis CT1112</name>
    <dbReference type="NCBI Taxonomy" id="1195236"/>
    <lineage>
        <taxon>Bacteria</taxon>
        <taxon>Bacillati</taxon>
        <taxon>Bacillota</taxon>
        <taxon>Clostridia</taxon>
        <taxon>Eubacteriales</taxon>
        <taxon>Oscillospiraceae</taxon>
        <taxon>Ruminiclostridium</taxon>
    </lineage>
</organism>
<keyword evidence="3" id="KW-1185">Reference proteome</keyword>
<dbReference type="eggNOG" id="COG2971">
    <property type="taxonomic scope" value="Bacteria"/>
</dbReference>
<sequence>MNKYVIGVDGGNSKTDYFLFDIEGNFVDHLRDGTCSHERFPDAYQSSFRIMNEKINQLLARNAISMENIAAGAFGLAGADVPIQKQNLSDIITRIGFKNFEVDNDSFLGIKAGTSMGYGVCSINGSGSVAGGIDPQGGRLQVGGIGSEICGDEAGGFFLARKAVRTVYDSLYRMSPATSLSKPVMELLEISDKFYYIQRISQLTATGQLPVKELVQLLFRHADAGDPSAVSAVENSALQLAKSASGCINNLSFGDTVEIVLAGSVWVKAETPLLFDKFKKYVSEFTDKNCKYNILTVPPATGAVLWALELVNNSFADIGTKSKVIASVEDTIK</sequence>
<dbReference type="AlphaFoldDB" id="S0FG77"/>
<dbReference type="PANTHER" id="PTHR43190:SF3">
    <property type="entry name" value="N-ACETYL-D-GLUCOSAMINE KINASE"/>
    <property type="match status" value="1"/>
</dbReference>
<keyword evidence="2" id="KW-0808">Transferase</keyword>
<dbReference type="GO" id="GO:0016301">
    <property type="term" value="F:kinase activity"/>
    <property type="evidence" value="ECO:0007669"/>
    <property type="project" value="UniProtKB-KW"/>
</dbReference>
<dbReference type="STRING" id="1195236.CTER_3967"/>
<proteinExistence type="predicted"/>
<dbReference type="InterPro" id="IPR052519">
    <property type="entry name" value="Euk-type_GlcNAc_Kinase"/>
</dbReference>
<dbReference type="Proteomes" id="UP000014155">
    <property type="component" value="Unassembled WGS sequence"/>
</dbReference>
<comment type="caution">
    <text evidence="2">The sequence shown here is derived from an EMBL/GenBank/DDBJ whole genome shotgun (WGS) entry which is preliminary data.</text>
</comment>
<dbReference type="InterPro" id="IPR002731">
    <property type="entry name" value="ATPase_BadF"/>
</dbReference>
<dbReference type="InterPro" id="IPR043129">
    <property type="entry name" value="ATPase_NBD"/>
</dbReference>
<dbReference type="EMBL" id="AORV01000057">
    <property type="protein sequence ID" value="EMS70300.1"/>
    <property type="molecule type" value="Genomic_DNA"/>
</dbReference>
<protein>
    <submittedName>
        <fullName evidence="2">Putative N-acetylglucosamine kinase</fullName>
    </submittedName>
</protein>
<evidence type="ECO:0000259" key="1">
    <source>
        <dbReference type="Pfam" id="PF01869"/>
    </source>
</evidence>
<dbReference type="Gene3D" id="3.30.420.40">
    <property type="match status" value="2"/>
</dbReference>
<dbReference type="Pfam" id="PF01869">
    <property type="entry name" value="BcrAD_BadFG"/>
    <property type="match status" value="1"/>
</dbReference>
<dbReference type="PATRIC" id="fig|1195236.3.peg.4178"/>
<evidence type="ECO:0000313" key="2">
    <source>
        <dbReference type="EMBL" id="EMS70300.1"/>
    </source>
</evidence>
<dbReference type="PANTHER" id="PTHR43190">
    <property type="entry name" value="N-ACETYL-D-GLUCOSAMINE KINASE"/>
    <property type="match status" value="1"/>
</dbReference>
<dbReference type="SUPFAM" id="SSF53067">
    <property type="entry name" value="Actin-like ATPase domain"/>
    <property type="match status" value="2"/>
</dbReference>
<keyword evidence="2" id="KW-0418">Kinase</keyword>